<reference evidence="1" key="1">
    <citation type="submission" date="2022-08" db="UniProtKB">
        <authorList>
            <consortium name="EnsemblMetazoa"/>
        </authorList>
    </citation>
    <scope>IDENTIFICATION</scope>
    <source>
        <strain evidence="1">05x7-T-G4-1.051#20</strain>
    </source>
</reference>
<organism evidence="1 2">
    <name type="scientific">Magallana gigas</name>
    <name type="common">Pacific oyster</name>
    <name type="synonym">Crassostrea gigas</name>
    <dbReference type="NCBI Taxonomy" id="29159"/>
    <lineage>
        <taxon>Eukaryota</taxon>
        <taxon>Metazoa</taxon>
        <taxon>Spiralia</taxon>
        <taxon>Lophotrochozoa</taxon>
        <taxon>Mollusca</taxon>
        <taxon>Bivalvia</taxon>
        <taxon>Autobranchia</taxon>
        <taxon>Pteriomorphia</taxon>
        <taxon>Ostreida</taxon>
        <taxon>Ostreoidea</taxon>
        <taxon>Ostreidae</taxon>
        <taxon>Magallana</taxon>
    </lineage>
</organism>
<evidence type="ECO:0000313" key="2">
    <source>
        <dbReference type="Proteomes" id="UP000005408"/>
    </source>
</evidence>
<accession>A0A8W8MHJ8</accession>
<dbReference type="AlphaFoldDB" id="A0A8W8MHJ8"/>
<evidence type="ECO:0000313" key="1">
    <source>
        <dbReference type="EnsemblMetazoa" id="G33200.1:cds"/>
    </source>
</evidence>
<dbReference type="Proteomes" id="UP000005408">
    <property type="component" value="Unassembled WGS sequence"/>
</dbReference>
<dbReference type="EnsemblMetazoa" id="G33200.1">
    <property type="protein sequence ID" value="G33200.1:cds"/>
    <property type="gene ID" value="G33200"/>
</dbReference>
<proteinExistence type="predicted"/>
<sequence length="329" mass="37630">MTVPVSETVKKKFNRFPEIWIPEDYSASTMAALQSTKGKKSLKRQRIGENVDPLDIGHFALPRTPWSLSKEEIKTADERASTIRYSTMHEVTPGPHFSKPWTLRTMCSKLQNLVTHLLHHLVDGFSTNGPLYGRWLFAYERANGWISRQCLKKGSEESTVMETYAVMKNRLASICDDFGPLYKFDAESGTKVTLTSEMKTHMKTFYELVLKFNIFHFEEKVKEKVRFHSDEKKLFSQSAATSKNGSLVKLFCPSDSNLFGNIRSLFEHNVNLTLKTWAVVDVYPRAEKRDGSIDVPDTVIGQRLIHVDLICDPAVYVKKNETIHVLNSF</sequence>
<name>A0A8W8MHJ8_MAGGI</name>
<protein>
    <submittedName>
        <fullName evidence="1">Uncharacterized protein</fullName>
    </submittedName>
</protein>
<keyword evidence="2" id="KW-1185">Reference proteome</keyword>